<dbReference type="AlphaFoldDB" id="A0A3N2PVQ2"/>
<name>A0A3N2PVQ2_SODAK</name>
<keyword evidence="3" id="KW-1185">Reference proteome</keyword>
<reference evidence="2 3" key="1">
    <citation type="journal article" date="2018" name="Mol. Ecol.">
        <title>The obligate alkalophilic soda-lake fungus Sodiomyces alkalinus has shifted to a protein diet.</title>
        <authorList>
            <person name="Grum-Grzhimaylo A.A."/>
            <person name="Falkoski D.L."/>
            <person name="van den Heuvel J."/>
            <person name="Valero-Jimenez C.A."/>
            <person name="Min B."/>
            <person name="Choi I.G."/>
            <person name="Lipzen A."/>
            <person name="Daum C.G."/>
            <person name="Aanen D.K."/>
            <person name="Tsang A."/>
            <person name="Henrissat B."/>
            <person name="Bilanenko E.N."/>
            <person name="de Vries R.P."/>
            <person name="van Kan J.A.L."/>
            <person name="Grigoriev I.V."/>
            <person name="Debets A.J.M."/>
        </authorList>
    </citation>
    <scope>NUCLEOTIDE SEQUENCE [LARGE SCALE GENOMIC DNA]</scope>
    <source>
        <strain evidence="2 3">F11</strain>
    </source>
</reference>
<gene>
    <name evidence="2" type="ORF">SODALDRAFT_332995</name>
</gene>
<dbReference type="GeneID" id="39580333"/>
<feature type="compositionally biased region" description="Low complexity" evidence="1">
    <location>
        <begin position="9"/>
        <end position="28"/>
    </location>
</feature>
<feature type="region of interest" description="Disordered" evidence="1">
    <location>
        <begin position="1"/>
        <end position="79"/>
    </location>
</feature>
<dbReference type="EMBL" id="ML119055">
    <property type="protein sequence ID" value="ROT38426.1"/>
    <property type="molecule type" value="Genomic_DNA"/>
</dbReference>
<evidence type="ECO:0000256" key="1">
    <source>
        <dbReference type="SAM" id="MobiDB-lite"/>
    </source>
</evidence>
<evidence type="ECO:0000313" key="3">
    <source>
        <dbReference type="Proteomes" id="UP000272025"/>
    </source>
</evidence>
<evidence type="ECO:0000313" key="2">
    <source>
        <dbReference type="EMBL" id="ROT38426.1"/>
    </source>
</evidence>
<protein>
    <submittedName>
        <fullName evidence="2">Uncharacterized protein</fullName>
    </submittedName>
</protein>
<dbReference type="RefSeq" id="XP_028466232.1">
    <property type="nucleotide sequence ID" value="XM_028611855.1"/>
</dbReference>
<sequence>MDTIKNTMKGGSDSSKQQQSSSQSAQSGQKEDYGDKAFSAASQKTGQNIDRDTQEKMTDTGRDMFEKGTGKNVPEKFSN</sequence>
<accession>A0A3N2PVQ2</accession>
<organism evidence="2 3">
    <name type="scientific">Sodiomyces alkalinus (strain CBS 110278 / VKM F-3762 / F11)</name>
    <name type="common">Alkaliphilic filamentous fungus</name>
    <dbReference type="NCBI Taxonomy" id="1314773"/>
    <lineage>
        <taxon>Eukaryota</taxon>
        <taxon>Fungi</taxon>
        <taxon>Dikarya</taxon>
        <taxon>Ascomycota</taxon>
        <taxon>Pezizomycotina</taxon>
        <taxon>Sordariomycetes</taxon>
        <taxon>Hypocreomycetidae</taxon>
        <taxon>Glomerellales</taxon>
        <taxon>Plectosphaerellaceae</taxon>
        <taxon>Sodiomyces</taxon>
    </lineage>
</organism>
<feature type="compositionally biased region" description="Basic and acidic residues" evidence="1">
    <location>
        <begin position="49"/>
        <end position="69"/>
    </location>
</feature>
<proteinExistence type="predicted"/>
<dbReference type="OrthoDB" id="3050608at2759"/>
<dbReference type="Proteomes" id="UP000272025">
    <property type="component" value="Unassembled WGS sequence"/>
</dbReference>